<evidence type="ECO:0000313" key="7">
    <source>
        <dbReference type="Proteomes" id="UP000320176"/>
    </source>
</evidence>
<keyword evidence="4 5" id="KW-0472">Membrane</keyword>
<organism evidence="6 7">
    <name type="scientific">Stieleria varia</name>
    <dbReference type="NCBI Taxonomy" id="2528005"/>
    <lineage>
        <taxon>Bacteria</taxon>
        <taxon>Pseudomonadati</taxon>
        <taxon>Planctomycetota</taxon>
        <taxon>Planctomycetia</taxon>
        <taxon>Pirellulales</taxon>
        <taxon>Pirellulaceae</taxon>
        <taxon>Stieleria</taxon>
    </lineage>
</organism>
<sequence>MPKIAGWVLSVLIAVFLIVASAMGKFTQWEGKAEMFAKLGWTEDVMFWIGVVEVAIAILFLIPQTAFVAAILLAAYLGGATATHIRVGDPFYFPIIIGVLAWIALGLRSPAVFRLAFGKQA</sequence>
<evidence type="ECO:0000256" key="2">
    <source>
        <dbReference type="ARBA" id="ARBA00022692"/>
    </source>
</evidence>
<evidence type="ECO:0000256" key="3">
    <source>
        <dbReference type="ARBA" id="ARBA00022989"/>
    </source>
</evidence>
<dbReference type="Pfam" id="PF13564">
    <property type="entry name" value="DoxX_2"/>
    <property type="match status" value="1"/>
</dbReference>
<keyword evidence="3 5" id="KW-1133">Transmembrane helix</keyword>
<evidence type="ECO:0000256" key="5">
    <source>
        <dbReference type="SAM" id="Phobius"/>
    </source>
</evidence>
<protein>
    <recommendedName>
        <fullName evidence="8">DoxX-like family protein</fullName>
    </recommendedName>
</protein>
<evidence type="ECO:0000256" key="1">
    <source>
        <dbReference type="ARBA" id="ARBA00004141"/>
    </source>
</evidence>
<dbReference type="GO" id="GO:0016020">
    <property type="term" value="C:membrane"/>
    <property type="evidence" value="ECO:0007669"/>
    <property type="project" value="UniProtKB-SubCell"/>
</dbReference>
<proteinExistence type="predicted"/>
<dbReference type="Proteomes" id="UP000320176">
    <property type="component" value="Unassembled WGS sequence"/>
</dbReference>
<reference evidence="6 7" key="1">
    <citation type="submission" date="2019-02" db="EMBL/GenBank/DDBJ databases">
        <title>Deep-cultivation of Planctomycetes and their phenomic and genomic characterization uncovers novel biology.</title>
        <authorList>
            <person name="Wiegand S."/>
            <person name="Jogler M."/>
            <person name="Boedeker C."/>
            <person name="Pinto D."/>
            <person name="Vollmers J."/>
            <person name="Rivas-Marin E."/>
            <person name="Kohn T."/>
            <person name="Peeters S.H."/>
            <person name="Heuer A."/>
            <person name="Rast P."/>
            <person name="Oberbeckmann S."/>
            <person name="Bunk B."/>
            <person name="Jeske O."/>
            <person name="Meyerdierks A."/>
            <person name="Storesund J.E."/>
            <person name="Kallscheuer N."/>
            <person name="Luecker S."/>
            <person name="Lage O.M."/>
            <person name="Pohl T."/>
            <person name="Merkel B.J."/>
            <person name="Hornburger P."/>
            <person name="Mueller R.-W."/>
            <person name="Bruemmer F."/>
            <person name="Labrenz M."/>
            <person name="Spormann A.M."/>
            <person name="Op Den Camp H."/>
            <person name="Overmann J."/>
            <person name="Amann R."/>
            <person name="Jetten M.S.M."/>
            <person name="Mascher T."/>
            <person name="Medema M.H."/>
            <person name="Devos D.P."/>
            <person name="Kaster A.-K."/>
            <person name="Ovreas L."/>
            <person name="Rohde M."/>
            <person name="Galperin M.Y."/>
            <person name="Jogler C."/>
        </authorList>
    </citation>
    <scope>NUCLEOTIDE SEQUENCE [LARGE SCALE GENOMIC DNA]</scope>
    <source>
        <strain evidence="6 7">Pla52n</strain>
    </source>
</reference>
<dbReference type="InterPro" id="IPR032808">
    <property type="entry name" value="DoxX"/>
</dbReference>
<comment type="caution">
    <text evidence="6">The sequence shown here is derived from an EMBL/GenBank/DDBJ whole genome shotgun (WGS) entry which is preliminary data.</text>
</comment>
<dbReference type="EMBL" id="SJPN01000008">
    <property type="protein sequence ID" value="TWT93734.1"/>
    <property type="molecule type" value="Genomic_DNA"/>
</dbReference>
<dbReference type="OrthoDB" id="9811373at2"/>
<evidence type="ECO:0008006" key="8">
    <source>
        <dbReference type="Google" id="ProtNLM"/>
    </source>
</evidence>
<keyword evidence="7" id="KW-1185">Reference proteome</keyword>
<dbReference type="AlphaFoldDB" id="A0A5C6A1L2"/>
<evidence type="ECO:0000256" key="4">
    <source>
        <dbReference type="ARBA" id="ARBA00023136"/>
    </source>
</evidence>
<keyword evidence="2 5" id="KW-0812">Transmembrane</keyword>
<accession>A0A5C6A1L2</accession>
<evidence type="ECO:0000313" key="6">
    <source>
        <dbReference type="EMBL" id="TWT93734.1"/>
    </source>
</evidence>
<feature type="transmembrane region" description="Helical" evidence="5">
    <location>
        <begin position="91"/>
        <end position="117"/>
    </location>
</feature>
<dbReference type="RefSeq" id="WP_146522576.1">
    <property type="nucleotide sequence ID" value="NZ_CP151726.1"/>
</dbReference>
<comment type="subcellular location">
    <subcellularLocation>
        <location evidence="1">Membrane</location>
        <topology evidence="1">Multi-pass membrane protein</topology>
    </subcellularLocation>
</comment>
<name>A0A5C6A1L2_9BACT</name>
<gene>
    <name evidence="6" type="ORF">Pla52n_55620</name>
</gene>